<name>A0ABP2AQ33_SARVE</name>
<evidence type="ECO:0000256" key="2">
    <source>
        <dbReference type="PROSITE-ProRule" id="PRU00335"/>
    </source>
</evidence>
<feature type="domain" description="HTH tetR-type" evidence="3">
    <location>
        <begin position="5"/>
        <end position="65"/>
    </location>
</feature>
<dbReference type="InterPro" id="IPR050624">
    <property type="entry name" value="HTH-type_Tx_Regulator"/>
</dbReference>
<dbReference type="EMBL" id="CYZR01000004">
    <property type="protein sequence ID" value="CUN90975.1"/>
    <property type="molecule type" value="Genomic_DNA"/>
</dbReference>
<dbReference type="InterPro" id="IPR039532">
    <property type="entry name" value="TetR_C_Firmicutes"/>
</dbReference>
<dbReference type="Proteomes" id="UP000095488">
    <property type="component" value="Unassembled WGS sequence"/>
</dbReference>
<evidence type="ECO:0000256" key="1">
    <source>
        <dbReference type="ARBA" id="ARBA00023125"/>
    </source>
</evidence>
<dbReference type="Pfam" id="PF14278">
    <property type="entry name" value="TetR_C_8"/>
    <property type="match status" value="1"/>
</dbReference>
<keyword evidence="1 2" id="KW-0238">DNA-binding</keyword>
<dbReference type="PANTHER" id="PTHR43479:SF7">
    <property type="entry name" value="TETR-FAMILY TRANSCRIPTIONAL REGULATOR"/>
    <property type="match status" value="1"/>
</dbReference>
<evidence type="ECO:0000313" key="5">
    <source>
        <dbReference type="Proteomes" id="UP000095488"/>
    </source>
</evidence>
<keyword evidence="5" id="KW-1185">Reference proteome</keyword>
<organism evidence="4 5">
    <name type="scientific">Sarcina ventriculi</name>
    <name type="common">Clostridium ventriculi</name>
    <dbReference type="NCBI Taxonomy" id="1267"/>
    <lineage>
        <taxon>Bacteria</taxon>
        <taxon>Bacillati</taxon>
        <taxon>Bacillota</taxon>
        <taxon>Clostridia</taxon>
        <taxon>Eubacteriales</taxon>
        <taxon>Clostridiaceae</taxon>
        <taxon>Sarcina</taxon>
    </lineage>
</organism>
<proteinExistence type="predicted"/>
<dbReference type="InterPro" id="IPR009057">
    <property type="entry name" value="Homeodomain-like_sf"/>
</dbReference>
<comment type="caution">
    <text evidence="4">The sequence shown here is derived from an EMBL/GenBank/DDBJ whole genome shotgun (WGS) entry which is preliminary data.</text>
</comment>
<evidence type="ECO:0000313" key="4">
    <source>
        <dbReference type="EMBL" id="CUN90975.1"/>
    </source>
</evidence>
<feature type="DNA-binding region" description="H-T-H motif" evidence="2">
    <location>
        <begin position="28"/>
        <end position="47"/>
    </location>
</feature>
<dbReference type="RefSeq" id="WP_055258970.1">
    <property type="nucleotide sequence ID" value="NZ_CABIXL010000004.1"/>
</dbReference>
<dbReference type="SUPFAM" id="SSF46689">
    <property type="entry name" value="Homeodomain-like"/>
    <property type="match status" value="1"/>
</dbReference>
<evidence type="ECO:0000259" key="3">
    <source>
        <dbReference type="PROSITE" id="PS50977"/>
    </source>
</evidence>
<reference evidence="4 5" key="1">
    <citation type="submission" date="2015-09" db="EMBL/GenBank/DDBJ databases">
        <authorList>
            <consortium name="Pathogen Informatics"/>
            <person name="Wu L."/>
            <person name="Ma J."/>
        </authorList>
    </citation>
    <scope>NUCLEOTIDE SEQUENCE [LARGE SCALE GENOMIC DNA]</scope>
    <source>
        <strain evidence="4 5">2789STDY5834858</strain>
    </source>
</reference>
<dbReference type="InterPro" id="IPR001647">
    <property type="entry name" value="HTH_TetR"/>
</dbReference>
<sequence>MSNSLTTERALANSLKDLMVTRSINKITVKEVTDKCGITRRTFYNHFNDIYELLGWLYEHEIIEDIEQHCNLKEWKIAASMILNYTIENKEICLNTFNSLGRDFLEKFIYNTFFNALKLVIEDITSDICIDENVKYENTRFYTLAIVGEFVLWLRNGLKEEVESILSRIERMMNNTLYYNLIMGNRKA</sequence>
<gene>
    <name evidence="4" type="primary">dhaS_2</name>
    <name evidence="4" type="ORF">ERS852473_01396</name>
</gene>
<dbReference type="PANTHER" id="PTHR43479">
    <property type="entry name" value="ACREF/ENVCD OPERON REPRESSOR-RELATED"/>
    <property type="match status" value="1"/>
</dbReference>
<dbReference type="Gene3D" id="1.10.357.10">
    <property type="entry name" value="Tetracycline Repressor, domain 2"/>
    <property type="match status" value="1"/>
</dbReference>
<protein>
    <submittedName>
        <fullName evidence="4">HTH-type dhaKLM operon transcriptional activator dhaS</fullName>
    </submittedName>
</protein>
<dbReference type="PROSITE" id="PS50977">
    <property type="entry name" value="HTH_TETR_2"/>
    <property type="match status" value="1"/>
</dbReference>
<dbReference type="Pfam" id="PF00440">
    <property type="entry name" value="TetR_N"/>
    <property type="match status" value="1"/>
</dbReference>
<accession>A0ABP2AQ33</accession>